<dbReference type="GO" id="GO:0016020">
    <property type="term" value="C:membrane"/>
    <property type="evidence" value="ECO:0007669"/>
    <property type="project" value="UniProtKB-SubCell"/>
</dbReference>
<dbReference type="AlphaFoldDB" id="A0A7I5EBT0"/>
<keyword evidence="3 5" id="KW-1133">Transmembrane helix</keyword>
<protein>
    <submittedName>
        <fullName evidence="8">G_PROTEIN_RECEP_F1_2 domain-containing protein</fullName>
    </submittedName>
</protein>
<evidence type="ECO:0000259" key="6">
    <source>
        <dbReference type="PROSITE" id="PS50262"/>
    </source>
</evidence>
<dbReference type="OrthoDB" id="5820127at2759"/>
<feature type="transmembrane region" description="Helical" evidence="5">
    <location>
        <begin position="12"/>
        <end position="33"/>
    </location>
</feature>
<dbReference type="InterPro" id="IPR019424">
    <property type="entry name" value="7TM_GPCR_Srsx"/>
</dbReference>
<dbReference type="InterPro" id="IPR047130">
    <property type="entry name" value="7TM_GPCR_Srsx_nematod"/>
</dbReference>
<sequence length="274" mass="31302">MANDILSPIYQAFYITIPTISIIGNFFMIYVTIRSRVPDHLIRQDVCTYLQLFPLCGYLASSVLLLNLAIDRLLSLKKFYLSLSRQYKVAYTSVQVSSVLLYTLFFGIWIFISRSTEEKVFCVLTAPLKDNLYAVLTRTLMIINILIVLCYVFFMCLLKTVRISYGVMKNVYRSLIAISLTVVFGSFSTIIISFFAQILELNINRADVNLVSGLFVNSSCSINFFVFYAFSTDYRQVFREYLPCFGSEVSRVSTITANVIPFSSAHSRRPSRIV</sequence>
<dbReference type="WBParaSite" id="HCON_00127855-00001">
    <property type="protein sequence ID" value="HCON_00127855-00001"/>
    <property type="gene ID" value="HCON_00127855"/>
</dbReference>
<dbReference type="InterPro" id="IPR000276">
    <property type="entry name" value="GPCR_Rhodpsn"/>
</dbReference>
<dbReference type="SUPFAM" id="SSF81321">
    <property type="entry name" value="Family A G protein-coupled receptor-like"/>
    <property type="match status" value="1"/>
</dbReference>
<keyword evidence="2 5" id="KW-0812">Transmembrane</keyword>
<evidence type="ECO:0000256" key="3">
    <source>
        <dbReference type="ARBA" id="ARBA00022989"/>
    </source>
</evidence>
<feature type="domain" description="G-protein coupled receptors family 1 profile" evidence="6">
    <location>
        <begin position="1"/>
        <end position="227"/>
    </location>
</feature>
<dbReference type="PANTHER" id="PTHR23360:SF5">
    <property type="entry name" value="G-PROTEIN COUPLED RECEPTORS FAMILY 1 PROFILE DOMAIN-CONTAINING PROTEIN"/>
    <property type="match status" value="1"/>
</dbReference>
<dbReference type="Pfam" id="PF10320">
    <property type="entry name" value="7TM_GPCR_Srsx"/>
    <property type="match status" value="1"/>
</dbReference>
<feature type="transmembrane region" description="Helical" evidence="5">
    <location>
        <begin position="48"/>
        <end position="68"/>
    </location>
</feature>
<dbReference type="InterPro" id="IPR017452">
    <property type="entry name" value="GPCR_Rhodpsn_7TM"/>
</dbReference>
<evidence type="ECO:0000256" key="2">
    <source>
        <dbReference type="ARBA" id="ARBA00022692"/>
    </source>
</evidence>
<evidence type="ECO:0000256" key="5">
    <source>
        <dbReference type="SAM" id="Phobius"/>
    </source>
</evidence>
<evidence type="ECO:0000256" key="1">
    <source>
        <dbReference type="ARBA" id="ARBA00004370"/>
    </source>
</evidence>
<accession>A0A7I5EBT0</accession>
<evidence type="ECO:0000256" key="4">
    <source>
        <dbReference type="ARBA" id="ARBA00023136"/>
    </source>
</evidence>
<dbReference type="Proteomes" id="UP000025227">
    <property type="component" value="Unplaced"/>
</dbReference>
<reference evidence="8" key="1">
    <citation type="submission" date="2020-12" db="UniProtKB">
        <authorList>
            <consortium name="WormBaseParasite"/>
        </authorList>
    </citation>
    <scope>IDENTIFICATION</scope>
    <source>
        <strain evidence="8">MHco3</strain>
    </source>
</reference>
<proteinExistence type="predicted"/>
<dbReference type="OMA" id="QELCFWL"/>
<dbReference type="Gene3D" id="1.20.1070.10">
    <property type="entry name" value="Rhodopsin 7-helix transmembrane proteins"/>
    <property type="match status" value="1"/>
</dbReference>
<comment type="subcellular location">
    <subcellularLocation>
        <location evidence="1">Membrane</location>
    </subcellularLocation>
</comment>
<dbReference type="PROSITE" id="PS50262">
    <property type="entry name" value="G_PROTEIN_RECEP_F1_2"/>
    <property type="match status" value="1"/>
</dbReference>
<name>A0A7I5EBT0_HAECO</name>
<dbReference type="GO" id="GO:0004930">
    <property type="term" value="F:G protein-coupled receptor activity"/>
    <property type="evidence" value="ECO:0007669"/>
    <property type="project" value="InterPro"/>
</dbReference>
<evidence type="ECO:0000313" key="8">
    <source>
        <dbReference type="WBParaSite" id="HCON_00127855-00001"/>
    </source>
</evidence>
<organism evidence="7 8">
    <name type="scientific">Haemonchus contortus</name>
    <name type="common">Barber pole worm</name>
    <dbReference type="NCBI Taxonomy" id="6289"/>
    <lineage>
        <taxon>Eukaryota</taxon>
        <taxon>Metazoa</taxon>
        <taxon>Ecdysozoa</taxon>
        <taxon>Nematoda</taxon>
        <taxon>Chromadorea</taxon>
        <taxon>Rhabditida</taxon>
        <taxon>Rhabditina</taxon>
        <taxon>Rhabditomorpha</taxon>
        <taxon>Strongyloidea</taxon>
        <taxon>Trichostrongylidae</taxon>
        <taxon>Haemonchus</taxon>
    </lineage>
</organism>
<evidence type="ECO:0000313" key="7">
    <source>
        <dbReference type="Proteomes" id="UP000025227"/>
    </source>
</evidence>
<keyword evidence="7" id="KW-1185">Reference proteome</keyword>
<feature type="transmembrane region" description="Helical" evidence="5">
    <location>
        <begin position="89"/>
        <end position="112"/>
    </location>
</feature>
<feature type="transmembrane region" description="Helical" evidence="5">
    <location>
        <begin position="210"/>
        <end position="230"/>
    </location>
</feature>
<dbReference type="SMART" id="SM01381">
    <property type="entry name" value="7TM_GPCR_Srsx"/>
    <property type="match status" value="1"/>
</dbReference>
<feature type="transmembrane region" description="Helical" evidence="5">
    <location>
        <begin position="175"/>
        <end position="198"/>
    </location>
</feature>
<feature type="transmembrane region" description="Helical" evidence="5">
    <location>
        <begin position="132"/>
        <end position="154"/>
    </location>
</feature>
<keyword evidence="4 5" id="KW-0472">Membrane</keyword>
<dbReference type="PANTHER" id="PTHR23360">
    <property type="entry name" value="G-PROTEIN COUPLED RECEPTORS FAMILY 1 PROFILE DOMAIN-CONTAINING PROTEIN-RELATED"/>
    <property type="match status" value="1"/>
</dbReference>